<dbReference type="EMBL" id="JAFBCY010000001">
    <property type="protein sequence ID" value="MBM7850776.1"/>
    <property type="molecule type" value="Genomic_DNA"/>
</dbReference>
<feature type="domain" description="Flagellar assembly protein FliH/Type III secretion system HrpE" evidence="9">
    <location>
        <begin position="83"/>
        <end position="198"/>
    </location>
</feature>
<dbReference type="InterPro" id="IPR018035">
    <property type="entry name" value="Flagellar_FliH/T3SS_HrpE"/>
</dbReference>
<feature type="region of interest" description="Disordered" evidence="8">
    <location>
        <begin position="1"/>
        <end position="42"/>
    </location>
</feature>
<accession>A0A9W6IVS4</accession>
<organism evidence="10 13">
    <name type="scientific">Methylopila capsulata</name>
    <dbReference type="NCBI Taxonomy" id="61654"/>
    <lineage>
        <taxon>Bacteria</taxon>
        <taxon>Pseudomonadati</taxon>
        <taxon>Pseudomonadota</taxon>
        <taxon>Alphaproteobacteria</taxon>
        <taxon>Hyphomicrobiales</taxon>
        <taxon>Methylopilaceae</taxon>
        <taxon>Methylopila</taxon>
    </lineage>
</organism>
<dbReference type="EMBL" id="BSFF01000002">
    <property type="protein sequence ID" value="GLK56070.1"/>
    <property type="molecule type" value="Genomic_DNA"/>
</dbReference>
<evidence type="ECO:0000256" key="6">
    <source>
        <dbReference type="ARBA" id="ARBA00022927"/>
    </source>
</evidence>
<keyword evidence="5" id="KW-1005">Bacterial flagellum biogenesis</keyword>
<keyword evidence="10" id="KW-0282">Flagellum</keyword>
<evidence type="ECO:0000256" key="1">
    <source>
        <dbReference type="ARBA" id="ARBA00003041"/>
    </source>
</evidence>
<dbReference type="AlphaFoldDB" id="A0A9W6IVS4"/>
<dbReference type="Pfam" id="PF02108">
    <property type="entry name" value="FliH"/>
    <property type="match status" value="1"/>
</dbReference>
<reference evidence="10" key="1">
    <citation type="journal article" date="2014" name="Int. J. Syst. Evol. Microbiol.">
        <title>Complete genome sequence of Corynebacterium casei LMG S-19264T (=DSM 44701T), isolated from a smear-ripened cheese.</title>
        <authorList>
            <consortium name="US DOE Joint Genome Institute (JGI-PGF)"/>
            <person name="Walter F."/>
            <person name="Albersmeier A."/>
            <person name="Kalinowski J."/>
            <person name="Ruckert C."/>
        </authorList>
    </citation>
    <scope>NUCLEOTIDE SEQUENCE</scope>
    <source>
        <strain evidence="10">VKM B-1606</strain>
    </source>
</reference>
<evidence type="ECO:0000313" key="13">
    <source>
        <dbReference type="Proteomes" id="UP001143400"/>
    </source>
</evidence>
<reference evidence="11 12" key="2">
    <citation type="submission" date="2021-01" db="EMBL/GenBank/DDBJ databases">
        <title>Genomic Encyclopedia of Type Strains, Phase IV (KMG-IV): sequencing the most valuable type-strain genomes for metagenomic binning, comparative biology and taxonomic classification.</title>
        <authorList>
            <person name="Goeker M."/>
        </authorList>
    </citation>
    <scope>NUCLEOTIDE SEQUENCE [LARGE SCALE GENOMIC DNA]</scope>
    <source>
        <strain evidence="11 12">DSM 6130</strain>
    </source>
</reference>
<keyword evidence="4" id="KW-0813">Transport</keyword>
<evidence type="ECO:0000256" key="5">
    <source>
        <dbReference type="ARBA" id="ARBA00022795"/>
    </source>
</evidence>
<evidence type="ECO:0000313" key="11">
    <source>
        <dbReference type="EMBL" id="MBM7850776.1"/>
    </source>
</evidence>
<keyword evidence="10" id="KW-0966">Cell projection</keyword>
<comment type="caution">
    <text evidence="10">The sequence shown here is derived from an EMBL/GenBank/DDBJ whole genome shotgun (WGS) entry which is preliminary data.</text>
</comment>
<keyword evidence="6" id="KW-0653">Protein transport</keyword>
<proteinExistence type="inferred from homology"/>
<gene>
    <name evidence="10" type="primary">fliH</name>
    <name evidence="10" type="ORF">GCM10008170_20890</name>
    <name evidence="11" type="ORF">JOD31_000988</name>
</gene>
<comment type="function">
    <text evidence="1">Needed for flagellar regrowth and assembly.</text>
</comment>
<dbReference type="GO" id="GO:0044781">
    <property type="term" value="P:bacterial-type flagellum organization"/>
    <property type="evidence" value="ECO:0007669"/>
    <property type="project" value="UniProtKB-KW"/>
</dbReference>
<sequence length="233" mass="24334">MSTDLPSPRDDGRPRPARFLFNQDFGAPPAPKAPAAPQGPAMVSLEDHEAALKKAETSAFRRGEADGRKAARDADSARLTAAVESLGARLAEALAQADARARVAEREGVALALALARKIAGAAVARAPMAEIEAAAEACFLELRQAPHVAVRVTPDVVEQVREQLASMAHERGFAGRLIVLGDPEVAKGDVRLEWADGGVVRDSEAVARAIDDAIAQHFAAEGGADDIEGATP</sequence>
<dbReference type="GO" id="GO:0015031">
    <property type="term" value="P:protein transport"/>
    <property type="evidence" value="ECO:0007669"/>
    <property type="project" value="UniProtKB-KW"/>
</dbReference>
<dbReference type="GO" id="GO:0005829">
    <property type="term" value="C:cytosol"/>
    <property type="evidence" value="ECO:0007669"/>
    <property type="project" value="TreeGrafter"/>
</dbReference>
<evidence type="ECO:0000256" key="7">
    <source>
        <dbReference type="ARBA" id="ARBA00023225"/>
    </source>
</evidence>
<comment type="similarity">
    <text evidence="2">Belongs to the FliH family.</text>
</comment>
<evidence type="ECO:0000256" key="8">
    <source>
        <dbReference type="SAM" id="MobiDB-lite"/>
    </source>
</evidence>
<keyword evidence="12" id="KW-1185">Reference proteome</keyword>
<evidence type="ECO:0000256" key="2">
    <source>
        <dbReference type="ARBA" id="ARBA00006602"/>
    </source>
</evidence>
<name>A0A9W6IVS4_9HYPH</name>
<dbReference type="RefSeq" id="WP_204949159.1">
    <property type="nucleotide sequence ID" value="NZ_BSFF01000002.1"/>
</dbReference>
<dbReference type="InterPro" id="IPR051472">
    <property type="entry name" value="T3SS_Stator/FliH"/>
</dbReference>
<dbReference type="Proteomes" id="UP000758856">
    <property type="component" value="Unassembled WGS sequence"/>
</dbReference>
<evidence type="ECO:0000313" key="12">
    <source>
        <dbReference type="Proteomes" id="UP000758856"/>
    </source>
</evidence>
<dbReference type="PANTHER" id="PTHR34982">
    <property type="entry name" value="YOP PROTEINS TRANSLOCATION PROTEIN L"/>
    <property type="match status" value="1"/>
</dbReference>
<reference evidence="10" key="3">
    <citation type="submission" date="2023-01" db="EMBL/GenBank/DDBJ databases">
        <authorList>
            <person name="Sun Q."/>
            <person name="Evtushenko L."/>
        </authorList>
    </citation>
    <scope>NUCLEOTIDE SEQUENCE</scope>
    <source>
        <strain evidence="10">VKM B-1606</strain>
    </source>
</reference>
<evidence type="ECO:0000256" key="3">
    <source>
        <dbReference type="ARBA" id="ARBA00016507"/>
    </source>
</evidence>
<keyword evidence="7" id="KW-1006">Bacterial flagellum protein export</keyword>
<evidence type="ECO:0000256" key="4">
    <source>
        <dbReference type="ARBA" id="ARBA00022448"/>
    </source>
</evidence>
<dbReference type="Proteomes" id="UP001143400">
    <property type="component" value="Unassembled WGS sequence"/>
</dbReference>
<evidence type="ECO:0000259" key="9">
    <source>
        <dbReference type="Pfam" id="PF02108"/>
    </source>
</evidence>
<keyword evidence="10" id="KW-0969">Cilium</keyword>
<evidence type="ECO:0000313" key="10">
    <source>
        <dbReference type="EMBL" id="GLK56070.1"/>
    </source>
</evidence>
<dbReference type="PANTHER" id="PTHR34982:SF1">
    <property type="entry name" value="FLAGELLAR ASSEMBLY PROTEIN FLIH"/>
    <property type="match status" value="1"/>
</dbReference>
<protein>
    <recommendedName>
        <fullName evidence="3">Flagellar assembly protein FliH</fullName>
    </recommendedName>
</protein>